<dbReference type="AlphaFoldDB" id="A0A1R3FXV6"/>
<proteinExistence type="predicted"/>
<organism evidence="1 2">
    <name type="scientific">Corchorus olitorius</name>
    <dbReference type="NCBI Taxonomy" id="93759"/>
    <lineage>
        <taxon>Eukaryota</taxon>
        <taxon>Viridiplantae</taxon>
        <taxon>Streptophyta</taxon>
        <taxon>Embryophyta</taxon>
        <taxon>Tracheophyta</taxon>
        <taxon>Spermatophyta</taxon>
        <taxon>Magnoliopsida</taxon>
        <taxon>eudicotyledons</taxon>
        <taxon>Gunneridae</taxon>
        <taxon>Pentapetalae</taxon>
        <taxon>rosids</taxon>
        <taxon>malvids</taxon>
        <taxon>Malvales</taxon>
        <taxon>Malvaceae</taxon>
        <taxon>Grewioideae</taxon>
        <taxon>Apeibeae</taxon>
        <taxon>Corchorus</taxon>
    </lineage>
</organism>
<sequence length="134" mass="14790">MKAGSKPRGKSQELAFGVLNDKGGERGDKGVLITMEPEAQSEDLGGVVDFPTSYWKDSVLVVVVEEERCVCDFRLPSVTHVSILCCFRVRNLVGHSRSLWFGGGNLTVDKEGEDDEQVCVQLRYGKKSLGKNLR</sequence>
<evidence type="ECO:0000313" key="2">
    <source>
        <dbReference type="Proteomes" id="UP000187203"/>
    </source>
</evidence>
<reference evidence="2" key="1">
    <citation type="submission" date="2013-09" db="EMBL/GenBank/DDBJ databases">
        <title>Corchorus olitorius genome sequencing.</title>
        <authorList>
            <person name="Alam M."/>
            <person name="Haque M.S."/>
            <person name="Islam M.S."/>
            <person name="Emdad E.M."/>
            <person name="Islam M.M."/>
            <person name="Ahmed B."/>
            <person name="Halim A."/>
            <person name="Hossen Q.M.M."/>
            <person name="Hossain M.Z."/>
            <person name="Ahmed R."/>
            <person name="Khan M.M."/>
            <person name="Islam R."/>
            <person name="Rashid M.M."/>
            <person name="Khan S.A."/>
            <person name="Rahman M.S."/>
            <person name="Alam M."/>
            <person name="Yahiya A.S."/>
            <person name="Khan M.S."/>
            <person name="Azam M.S."/>
            <person name="Haque T."/>
            <person name="Lashkar M.Z.H."/>
            <person name="Akhand A.I."/>
            <person name="Morshed G."/>
            <person name="Roy S."/>
            <person name="Uddin K.S."/>
            <person name="Rabeya T."/>
            <person name="Hossain A.S."/>
            <person name="Chowdhury A."/>
            <person name="Snigdha A.R."/>
            <person name="Mortoza M.S."/>
            <person name="Matin S.A."/>
            <person name="Hoque S.M.E."/>
            <person name="Islam M.K."/>
            <person name="Roy D.K."/>
            <person name="Haider R."/>
            <person name="Moosa M.M."/>
            <person name="Elias S.M."/>
            <person name="Hasan A.M."/>
            <person name="Jahan S."/>
            <person name="Shafiuddin M."/>
            <person name="Mahmood N."/>
            <person name="Shommy N.S."/>
        </authorList>
    </citation>
    <scope>NUCLEOTIDE SEQUENCE [LARGE SCALE GENOMIC DNA]</scope>
    <source>
        <strain evidence="2">cv. O-4</strain>
    </source>
</reference>
<evidence type="ECO:0000313" key="1">
    <source>
        <dbReference type="EMBL" id="OMO50683.1"/>
    </source>
</evidence>
<name>A0A1R3FXV6_9ROSI</name>
<keyword evidence="2" id="KW-1185">Reference proteome</keyword>
<protein>
    <submittedName>
        <fullName evidence="1">Uncharacterized protein</fullName>
    </submittedName>
</protein>
<dbReference type="Proteomes" id="UP000187203">
    <property type="component" value="Unassembled WGS sequence"/>
</dbReference>
<dbReference type="EMBL" id="AWUE01024449">
    <property type="protein sequence ID" value="OMO50683.1"/>
    <property type="molecule type" value="Genomic_DNA"/>
</dbReference>
<gene>
    <name evidence="1" type="ORF">COLO4_37935</name>
</gene>
<comment type="caution">
    <text evidence="1">The sequence shown here is derived from an EMBL/GenBank/DDBJ whole genome shotgun (WGS) entry which is preliminary data.</text>
</comment>
<accession>A0A1R3FXV6</accession>